<sequence>MRIIFGLVLVIGVALAGFAVHMTKGYMSTYQAELNHEKAMRAEMIQTEEIFVSKALINFGDEITPEMVKKVRWPVEALPEGAFSTEEGLFPEGPEATRVALRTIEPMEPLMAVKMSAPGEDAGVASRLSKGMRAFAIKVDVSTGVSGLLRPGDRVDIYWTGRLPGSTSDATKLILTSIPLVAVDQTANGERQASIIARTVTVEATPTQVAGLATAQSSGRLSLSLVGRNDDTIVGGVEVDQRTLLGIAEETIMSEAPKAPVCTVRTRKGAEIIEMPIPCTN</sequence>
<dbReference type="CDD" id="cd11614">
    <property type="entry name" value="SAF_CpaB_FlgA_like"/>
    <property type="match status" value="1"/>
</dbReference>
<evidence type="ECO:0000313" key="2">
    <source>
        <dbReference type="EMBL" id="AVW91801.1"/>
    </source>
</evidence>
<dbReference type="AlphaFoldDB" id="A0A2R4M3P2"/>
<dbReference type="NCBIfam" id="TIGR03177">
    <property type="entry name" value="pilus_cpaB"/>
    <property type="match status" value="1"/>
</dbReference>
<proteinExistence type="predicted"/>
<dbReference type="Proteomes" id="UP000241447">
    <property type="component" value="Chromosome"/>
</dbReference>
<reference evidence="2 3" key="1">
    <citation type="submission" date="2018-03" db="EMBL/GenBank/DDBJ databases">
        <title>The Complete Genome of Celeribacter baekdonensis strain LH4, a Thiosulfate-Oxidizing Alphaproteobacterium Isolated from Gulf of Mexico Continental Slope Sediments.</title>
        <authorList>
            <person name="Flood B.E."/>
            <person name="Bailey J.V."/>
            <person name="Leprich D."/>
        </authorList>
    </citation>
    <scope>NUCLEOTIDE SEQUENCE [LARGE SCALE GENOMIC DNA]</scope>
    <source>
        <strain evidence="2 3">LH4</strain>
    </source>
</reference>
<dbReference type="KEGG" id="cbak:DA792_12545"/>
<dbReference type="InterPro" id="IPR017592">
    <property type="entry name" value="Pilus_assmbl_Flp-typ_CpaB"/>
</dbReference>
<dbReference type="InterPro" id="IPR031571">
    <property type="entry name" value="RcpC_dom"/>
</dbReference>
<dbReference type="OrthoDB" id="163768at2"/>
<gene>
    <name evidence="2" type="primary">cpaB</name>
    <name evidence="2" type="ORF">DA792_12545</name>
</gene>
<name>A0A2R4M3P2_9RHOB</name>
<dbReference type="EMBL" id="CP028475">
    <property type="protein sequence ID" value="AVW91801.1"/>
    <property type="molecule type" value="Genomic_DNA"/>
</dbReference>
<organism evidence="2 3">
    <name type="scientific">Celeribacter baekdonensis</name>
    <dbReference type="NCBI Taxonomy" id="875171"/>
    <lineage>
        <taxon>Bacteria</taxon>
        <taxon>Pseudomonadati</taxon>
        <taxon>Pseudomonadota</taxon>
        <taxon>Alphaproteobacteria</taxon>
        <taxon>Rhodobacterales</taxon>
        <taxon>Roseobacteraceae</taxon>
        <taxon>Celeribacter</taxon>
    </lineage>
</organism>
<feature type="domain" description="SAF" evidence="1">
    <location>
        <begin position="48"/>
        <end position="116"/>
    </location>
</feature>
<dbReference type="InterPro" id="IPR013974">
    <property type="entry name" value="SAF"/>
</dbReference>
<evidence type="ECO:0000259" key="1">
    <source>
        <dbReference type="SMART" id="SM00858"/>
    </source>
</evidence>
<dbReference type="SMART" id="SM00858">
    <property type="entry name" value="SAF"/>
    <property type="match status" value="1"/>
</dbReference>
<dbReference type="RefSeq" id="WP_107720230.1">
    <property type="nucleotide sequence ID" value="NZ_CAXBOP010000011.1"/>
</dbReference>
<protein>
    <submittedName>
        <fullName evidence="2">Flp pilus assembly protein CpaB</fullName>
    </submittedName>
</protein>
<dbReference type="Pfam" id="PF16976">
    <property type="entry name" value="RcpC"/>
    <property type="match status" value="1"/>
</dbReference>
<evidence type="ECO:0000313" key="3">
    <source>
        <dbReference type="Proteomes" id="UP000241447"/>
    </source>
</evidence>
<accession>A0A2R4M3P2</accession>